<dbReference type="Pfam" id="PF01408">
    <property type="entry name" value="GFO_IDH_MocA"/>
    <property type="match status" value="1"/>
</dbReference>
<feature type="domain" description="GFO/IDH/MocA-like oxidoreductase" evidence="3">
    <location>
        <begin position="132"/>
        <end position="266"/>
    </location>
</feature>
<dbReference type="InterPro" id="IPR050463">
    <property type="entry name" value="Gfo/Idh/MocA_oxidrdct_glycsds"/>
</dbReference>
<dbReference type="SUPFAM" id="SSF55347">
    <property type="entry name" value="Glyceraldehyde-3-phosphate dehydrogenase-like, C-terminal domain"/>
    <property type="match status" value="1"/>
</dbReference>
<comment type="caution">
    <text evidence="4">The sequence shown here is derived from an EMBL/GenBank/DDBJ whole genome shotgun (WGS) entry which is preliminary data.</text>
</comment>
<dbReference type="Pfam" id="PF22725">
    <property type="entry name" value="GFO_IDH_MocA_C3"/>
    <property type="match status" value="1"/>
</dbReference>
<reference evidence="4" key="1">
    <citation type="submission" date="2020-10" db="EMBL/GenBank/DDBJ databases">
        <authorList>
            <person name="Gilroy R."/>
        </authorList>
    </citation>
    <scope>NUCLEOTIDE SEQUENCE</scope>
    <source>
        <strain evidence="4">ChiSjej3B21-11622</strain>
    </source>
</reference>
<evidence type="ECO:0000313" key="4">
    <source>
        <dbReference type="EMBL" id="HIQ97779.1"/>
    </source>
</evidence>
<keyword evidence="1" id="KW-0560">Oxidoreductase</keyword>
<dbReference type="PANTHER" id="PTHR43818:SF11">
    <property type="entry name" value="BCDNA.GH03377"/>
    <property type="match status" value="1"/>
</dbReference>
<dbReference type="InterPro" id="IPR000683">
    <property type="entry name" value="Gfo/Idh/MocA-like_OxRdtase_N"/>
</dbReference>
<name>A0A9D0ZXS5_9FIRM</name>
<dbReference type="SUPFAM" id="SSF51735">
    <property type="entry name" value="NAD(P)-binding Rossmann-fold domains"/>
    <property type="match status" value="1"/>
</dbReference>
<dbReference type="Gene3D" id="3.40.50.720">
    <property type="entry name" value="NAD(P)-binding Rossmann-like Domain"/>
    <property type="match status" value="1"/>
</dbReference>
<evidence type="ECO:0000256" key="1">
    <source>
        <dbReference type="ARBA" id="ARBA00023002"/>
    </source>
</evidence>
<gene>
    <name evidence="4" type="ORF">IAB26_14620</name>
</gene>
<protein>
    <submittedName>
        <fullName evidence="4">Gfo/Idh/MocA family oxidoreductase</fullName>
    </submittedName>
</protein>
<proteinExistence type="predicted"/>
<evidence type="ECO:0000259" key="3">
    <source>
        <dbReference type="Pfam" id="PF22725"/>
    </source>
</evidence>
<dbReference type="GO" id="GO:0016491">
    <property type="term" value="F:oxidoreductase activity"/>
    <property type="evidence" value="ECO:0007669"/>
    <property type="project" value="UniProtKB-KW"/>
</dbReference>
<dbReference type="InterPro" id="IPR055170">
    <property type="entry name" value="GFO_IDH_MocA-like_dom"/>
</dbReference>
<evidence type="ECO:0000259" key="2">
    <source>
        <dbReference type="Pfam" id="PF01408"/>
    </source>
</evidence>
<dbReference type="AlphaFoldDB" id="A0A9D0ZXS5"/>
<dbReference type="EMBL" id="DVFT01000214">
    <property type="protein sequence ID" value="HIQ97779.1"/>
    <property type="molecule type" value="Genomic_DNA"/>
</dbReference>
<feature type="domain" description="Gfo/Idh/MocA-like oxidoreductase N-terminal" evidence="2">
    <location>
        <begin position="6"/>
        <end position="121"/>
    </location>
</feature>
<dbReference type="Proteomes" id="UP000886886">
    <property type="component" value="Unassembled WGS sequence"/>
</dbReference>
<evidence type="ECO:0000313" key="5">
    <source>
        <dbReference type="Proteomes" id="UP000886886"/>
    </source>
</evidence>
<reference evidence="4" key="2">
    <citation type="journal article" date="2021" name="PeerJ">
        <title>Extensive microbial diversity within the chicken gut microbiome revealed by metagenomics and culture.</title>
        <authorList>
            <person name="Gilroy R."/>
            <person name="Ravi A."/>
            <person name="Getino M."/>
            <person name="Pursley I."/>
            <person name="Horton D.L."/>
            <person name="Alikhan N.F."/>
            <person name="Baker D."/>
            <person name="Gharbi K."/>
            <person name="Hall N."/>
            <person name="Watson M."/>
            <person name="Adriaenssens E.M."/>
            <person name="Foster-Nyarko E."/>
            <person name="Jarju S."/>
            <person name="Secka A."/>
            <person name="Antonio M."/>
            <person name="Oren A."/>
            <person name="Chaudhuri R.R."/>
            <person name="La Ragione R."/>
            <person name="Hildebrand F."/>
            <person name="Pallen M.J."/>
        </authorList>
    </citation>
    <scope>NUCLEOTIDE SEQUENCE</scope>
    <source>
        <strain evidence="4">ChiSjej3B21-11622</strain>
    </source>
</reference>
<organism evidence="4 5">
    <name type="scientific">Candidatus Limivivens merdigallinarum</name>
    <dbReference type="NCBI Taxonomy" id="2840859"/>
    <lineage>
        <taxon>Bacteria</taxon>
        <taxon>Bacillati</taxon>
        <taxon>Bacillota</taxon>
        <taxon>Clostridia</taxon>
        <taxon>Lachnospirales</taxon>
        <taxon>Lachnospiraceae</taxon>
        <taxon>Lachnospiraceae incertae sedis</taxon>
        <taxon>Candidatus Limivivens</taxon>
    </lineage>
</organism>
<dbReference type="Gene3D" id="3.30.360.10">
    <property type="entry name" value="Dihydrodipicolinate Reductase, domain 2"/>
    <property type="match status" value="1"/>
</dbReference>
<dbReference type="InterPro" id="IPR036291">
    <property type="entry name" value="NAD(P)-bd_dom_sf"/>
</dbReference>
<sequence length="376" mass="40673">MMRKLKTAVIGCGDISSVYLDNMIHRFSILDVACCCSAHGESAKRQAEKYGIKAVEFSDILADDTIDLAVNLTPPKVHYEIVKELLNAGKHVYTEKVVTADFAKAMELKGLAEEKGLRLGVAPDTFLGAGLQTAAKAVRDGLIGDVTSCHASVNRDMGSLYPSLAFTAEPGGGIGFDVGIYYITALLSILGPVQEASGFLATRRPKRKIIDPGNPRFGEELTVENENLMMANLIFQNGTMGTLHFNGDSIFPEKESLVLYGTEGVLFLPNPDTFAGPVRLVKKGCDDVVTLPLEYGFASNSRGVGAAELAWSLNAGRKHRASMEMACHAVELLNGLVQSSRERTSYQMTTTFEKPESLPCGYRDGYMRTNAESALV</sequence>
<dbReference type="PANTHER" id="PTHR43818">
    <property type="entry name" value="BCDNA.GH03377"/>
    <property type="match status" value="1"/>
</dbReference>
<accession>A0A9D0ZXS5</accession>
<dbReference type="GO" id="GO:0000166">
    <property type="term" value="F:nucleotide binding"/>
    <property type="evidence" value="ECO:0007669"/>
    <property type="project" value="InterPro"/>
</dbReference>